<feature type="compositionally biased region" description="Basic residues" evidence="1">
    <location>
        <begin position="119"/>
        <end position="145"/>
    </location>
</feature>
<evidence type="ECO:0000256" key="1">
    <source>
        <dbReference type="SAM" id="MobiDB-lite"/>
    </source>
</evidence>
<dbReference type="AlphaFoldDB" id="A0AAF5DN07"/>
<keyword evidence="2" id="KW-1185">Reference proteome</keyword>
<reference evidence="3" key="1">
    <citation type="submission" date="2024-02" db="UniProtKB">
        <authorList>
            <consortium name="WormBaseParasite"/>
        </authorList>
    </citation>
    <scope>IDENTIFICATION</scope>
</reference>
<dbReference type="WBParaSite" id="TCONS_00015321.p1">
    <property type="protein sequence ID" value="TCONS_00015321.p1"/>
    <property type="gene ID" value="XLOC_009507"/>
</dbReference>
<organism evidence="2 3">
    <name type="scientific">Strongyloides stercoralis</name>
    <name type="common">Threadworm</name>
    <dbReference type="NCBI Taxonomy" id="6248"/>
    <lineage>
        <taxon>Eukaryota</taxon>
        <taxon>Metazoa</taxon>
        <taxon>Ecdysozoa</taxon>
        <taxon>Nematoda</taxon>
        <taxon>Chromadorea</taxon>
        <taxon>Rhabditida</taxon>
        <taxon>Tylenchina</taxon>
        <taxon>Panagrolaimomorpha</taxon>
        <taxon>Strongyloidoidea</taxon>
        <taxon>Strongyloididae</taxon>
        <taxon>Strongyloides</taxon>
    </lineage>
</organism>
<evidence type="ECO:0000313" key="2">
    <source>
        <dbReference type="Proteomes" id="UP000035681"/>
    </source>
</evidence>
<feature type="region of interest" description="Disordered" evidence="1">
    <location>
        <begin position="76"/>
        <end position="165"/>
    </location>
</feature>
<sequence>GCFPKIEFAQFLPIVYLISRVSRGHSKTKIPVRILKEVWAKSKLEDLFNVASCMLLFSYVLKAVLTLILIPVPRSHKEPSLEDERGYEEQGGGERDQKGKEREKKKKERGKKEGEKGSTKKGRKRRNMREKRKKKTQKRRRKGKKLINGGKKNPKRLLDSDFYLY</sequence>
<accession>A0AAF5DN07</accession>
<feature type="compositionally biased region" description="Basic and acidic residues" evidence="1">
    <location>
        <begin position="76"/>
        <end position="102"/>
    </location>
</feature>
<name>A0AAF5DN07_STRER</name>
<protein>
    <submittedName>
        <fullName evidence="3">Uncharacterized protein</fullName>
    </submittedName>
</protein>
<dbReference type="Proteomes" id="UP000035681">
    <property type="component" value="Unplaced"/>
</dbReference>
<proteinExistence type="predicted"/>
<evidence type="ECO:0000313" key="3">
    <source>
        <dbReference type="WBParaSite" id="TCONS_00015321.p1"/>
    </source>
</evidence>